<dbReference type="PANTHER" id="PTHR33112:SF16">
    <property type="entry name" value="HETEROKARYON INCOMPATIBILITY DOMAIN-CONTAINING PROTEIN"/>
    <property type="match status" value="1"/>
</dbReference>
<dbReference type="AlphaFoldDB" id="A0AAD7TJ25"/>
<accession>A0AAD7TJ25</accession>
<dbReference type="PANTHER" id="PTHR33112">
    <property type="entry name" value="DOMAIN PROTEIN, PUTATIVE-RELATED"/>
    <property type="match status" value="1"/>
</dbReference>
<dbReference type="InterPro" id="IPR010730">
    <property type="entry name" value="HET"/>
</dbReference>
<dbReference type="EMBL" id="JAPEVG010000434">
    <property type="protein sequence ID" value="KAJ8462847.1"/>
    <property type="molecule type" value="Genomic_DNA"/>
</dbReference>
<name>A0AAD7TJ25_9APHY</name>
<evidence type="ECO:0000259" key="1">
    <source>
        <dbReference type="Pfam" id="PF06985"/>
    </source>
</evidence>
<evidence type="ECO:0000313" key="2">
    <source>
        <dbReference type="EMBL" id="KAJ8462847.1"/>
    </source>
</evidence>
<feature type="domain" description="Heterokaryon incompatibility" evidence="1">
    <location>
        <begin position="219"/>
        <end position="376"/>
    </location>
</feature>
<proteinExistence type="predicted"/>
<keyword evidence="3" id="KW-1185">Reference proteome</keyword>
<evidence type="ECO:0000313" key="3">
    <source>
        <dbReference type="Proteomes" id="UP001215151"/>
    </source>
</evidence>
<organism evidence="2 3">
    <name type="scientific">Trametes cubensis</name>
    <dbReference type="NCBI Taxonomy" id="1111947"/>
    <lineage>
        <taxon>Eukaryota</taxon>
        <taxon>Fungi</taxon>
        <taxon>Dikarya</taxon>
        <taxon>Basidiomycota</taxon>
        <taxon>Agaricomycotina</taxon>
        <taxon>Agaricomycetes</taxon>
        <taxon>Polyporales</taxon>
        <taxon>Polyporaceae</taxon>
        <taxon>Trametes</taxon>
    </lineage>
</organism>
<gene>
    <name evidence="2" type="ORF">ONZ51_g10631</name>
</gene>
<dbReference type="Proteomes" id="UP001215151">
    <property type="component" value="Unassembled WGS sequence"/>
</dbReference>
<reference evidence="2" key="1">
    <citation type="submission" date="2022-11" db="EMBL/GenBank/DDBJ databases">
        <title>Genome Sequence of Cubamyces cubensis.</title>
        <authorList>
            <person name="Buettner E."/>
        </authorList>
    </citation>
    <scope>NUCLEOTIDE SEQUENCE</scope>
    <source>
        <strain evidence="2">MPL-01</strain>
    </source>
</reference>
<dbReference type="Pfam" id="PF06985">
    <property type="entry name" value="HET"/>
    <property type="match status" value="1"/>
</dbReference>
<protein>
    <recommendedName>
        <fullName evidence="1">Heterokaryon incompatibility domain-containing protein</fullName>
    </recommendedName>
</protein>
<comment type="caution">
    <text evidence="2">The sequence shown here is derived from an EMBL/GenBank/DDBJ whole genome shotgun (WGS) entry which is preliminary data.</text>
</comment>
<sequence>MLLPPRPSSICSACWKGPFAAQLGFLGEPVKDHPDEHTDTIWSWTGGYTYTVSPPALLFRATVGGCKWCKNILSRTGSTVYNSGMWWPVTRLRRPLNIRVGLAANAKDPATLCIIVFNGISLYDRPVRLYDSFSTYTTIDDPAARCIPGRARLTDVGSDRTFDLTKACIQQCVQEHERCRTTSSSHPDASGRHAPTRLIDCTDPERPRIVLPKGSPHTYIVLSYVWGGEQPHRTTEANLSSYMAGINPSNLPQTIRDAIYVTHKLGVGYLWIDSLCIIQDSPQDKRRELASMCDVYRRAYLTIDAASAEKASDGFLQDRPPLEPPMLTLPFICPGGSTNAVAEVGKLHIPGSKYNMLPTMDRLSLTTRQRAWCLQEKLLSTRCLVFTKDTVRLGCQTITQNIGGAYHDDADEVPRLPDSVFDPAGQRIERYSAEWMEIRGRWHAVVRDYASRELSYPSDKLVACAALAEMFAIALGSSYVAGSWNDDFVLLDLLWHCKLALPSPAGYRAPSWSWTSASHLLVEYRDPARPEAAFRKGKMAEVVSCTVTVQNESFPLGPVTSGLLILRAHLFKCKLREERFVNQVYVEYGSDEGMYRVHVYAERILIGIPSVRLDSHLDRELEDTYPGGVWAVPLRRDVQVDGSEDTSRTLCAGLLLANRDESDSDNGSYEPEKEYLKIFRRVGYFEVEHWRDHDMQRLGWNGEWSLETATQFGIV</sequence>